<organism evidence="3 4">
    <name type="scientific">Daphnia magna</name>
    <dbReference type="NCBI Taxonomy" id="35525"/>
    <lineage>
        <taxon>Eukaryota</taxon>
        <taxon>Metazoa</taxon>
        <taxon>Ecdysozoa</taxon>
        <taxon>Arthropoda</taxon>
        <taxon>Crustacea</taxon>
        <taxon>Branchiopoda</taxon>
        <taxon>Diplostraca</taxon>
        <taxon>Cladocera</taxon>
        <taxon>Anomopoda</taxon>
        <taxon>Daphniidae</taxon>
        <taxon>Daphnia</taxon>
    </lineage>
</organism>
<feature type="region of interest" description="Disordered" evidence="1">
    <location>
        <begin position="1"/>
        <end position="23"/>
    </location>
</feature>
<dbReference type="EMBL" id="JAOYFB010000002">
    <property type="protein sequence ID" value="KAK4007775.1"/>
    <property type="molecule type" value="Genomic_DNA"/>
</dbReference>
<gene>
    <name evidence="3" type="ORF">OUZ56_012927</name>
</gene>
<keyword evidence="2" id="KW-1133">Transmembrane helix</keyword>
<protein>
    <submittedName>
        <fullName evidence="3">Uncharacterized protein</fullName>
    </submittedName>
</protein>
<keyword evidence="2" id="KW-0812">Transmembrane</keyword>
<name>A0ABQ9Z4J2_9CRUS</name>
<keyword evidence="4" id="KW-1185">Reference proteome</keyword>
<comment type="caution">
    <text evidence="3">The sequence shown here is derived from an EMBL/GenBank/DDBJ whole genome shotgun (WGS) entry which is preliminary data.</text>
</comment>
<keyword evidence="2" id="KW-0472">Membrane</keyword>
<proteinExistence type="predicted"/>
<sequence>MMRIVELASWPKASSTPSASTGGAKTITYAALSITAPPGDDSGGDKKFSGVFNEGSSAPADGAAVITKVGLVGGQFLWILIVTVSDCLVMTVSAGYACCGDRHQTMLK</sequence>
<evidence type="ECO:0000256" key="1">
    <source>
        <dbReference type="SAM" id="MobiDB-lite"/>
    </source>
</evidence>
<accession>A0ABQ9Z4J2</accession>
<reference evidence="3 4" key="1">
    <citation type="journal article" date="2023" name="Nucleic Acids Res.">
        <title>The hologenome of Daphnia magna reveals possible DNA methylation and microbiome-mediated evolution of the host genome.</title>
        <authorList>
            <person name="Chaturvedi A."/>
            <person name="Li X."/>
            <person name="Dhandapani V."/>
            <person name="Marshall H."/>
            <person name="Kissane S."/>
            <person name="Cuenca-Cambronero M."/>
            <person name="Asole G."/>
            <person name="Calvet F."/>
            <person name="Ruiz-Romero M."/>
            <person name="Marangio P."/>
            <person name="Guigo R."/>
            <person name="Rago D."/>
            <person name="Mirbahai L."/>
            <person name="Eastwood N."/>
            <person name="Colbourne J.K."/>
            <person name="Zhou J."/>
            <person name="Mallon E."/>
            <person name="Orsini L."/>
        </authorList>
    </citation>
    <scope>NUCLEOTIDE SEQUENCE [LARGE SCALE GENOMIC DNA]</scope>
    <source>
        <strain evidence="3">LRV0_1</strain>
    </source>
</reference>
<feature type="transmembrane region" description="Helical" evidence="2">
    <location>
        <begin position="76"/>
        <end position="99"/>
    </location>
</feature>
<feature type="compositionally biased region" description="Low complexity" evidence="1">
    <location>
        <begin position="8"/>
        <end position="23"/>
    </location>
</feature>
<evidence type="ECO:0000313" key="3">
    <source>
        <dbReference type="EMBL" id="KAK4007775.1"/>
    </source>
</evidence>
<dbReference type="Proteomes" id="UP001234178">
    <property type="component" value="Unassembled WGS sequence"/>
</dbReference>
<evidence type="ECO:0000256" key="2">
    <source>
        <dbReference type="SAM" id="Phobius"/>
    </source>
</evidence>
<evidence type="ECO:0000313" key="4">
    <source>
        <dbReference type="Proteomes" id="UP001234178"/>
    </source>
</evidence>